<keyword evidence="3" id="KW-1133">Transmembrane helix</keyword>
<organism evidence="4 5">
    <name type="scientific">Akkermansia glycaniphila</name>
    <dbReference type="NCBI Taxonomy" id="1679444"/>
    <lineage>
        <taxon>Bacteria</taxon>
        <taxon>Pseudomonadati</taxon>
        <taxon>Verrucomicrobiota</taxon>
        <taxon>Verrucomicrobiia</taxon>
        <taxon>Verrucomicrobiales</taxon>
        <taxon>Akkermansiaceae</taxon>
        <taxon>Akkermansia</taxon>
    </lineage>
</organism>
<evidence type="ECO:0000313" key="4">
    <source>
        <dbReference type="EMBL" id="SEH78467.1"/>
    </source>
</evidence>
<protein>
    <submittedName>
        <fullName evidence="4">Uncharacterized protein</fullName>
    </submittedName>
</protein>
<feature type="region of interest" description="Disordered" evidence="2">
    <location>
        <begin position="130"/>
        <end position="164"/>
    </location>
</feature>
<dbReference type="Proteomes" id="UP000176204">
    <property type="component" value="Chromosome I"/>
</dbReference>
<proteinExistence type="predicted"/>
<keyword evidence="3" id="KW-0472">Membrane</keyword>
<evidence type="ECO:0000256" key="3">
    <source>
        <dbReference type="SAM" id="Phobius"/>
    </source>
</evidence>
<keyword evidence="5" id="KW-1185">Reference proteome</keyword>
<dbReference type="EMBL" id="LT629973">
    <property type="protein sequence ID" value="SEH78467.1"/>
    <property type="molecule type" value="Genomic_DNA"/>
</dbReference>
<dbReference type="AlphaFoldDB" id="A0A1H6KS59"/>
<evidence type="ECO:0000313" key="5">
    <source>
        <dbReference type="Proteomes" id="UP000176204"/>
    </source>
</evidence>
<keyword evidence="1" id="KW-0175">Coiled coil</keyword>
<evidence type="ECO:0000256" key="2">
    <source>
        <dbReference type="SAM" id="MobiDB-lite"/>
    </source>
</evidence>
<dbReference type="KEGG" id="agl:PYTT_0721"/>
<keyword evidence="3" id="KW-0812">Transmembrane</keyword>
<accession>A0A1H6KS59</accession>
<gene>
    <name evidence="4" type="ORF">PYTT_0721</name>
</gene>
<name>A0A1H6KS59_9BACT</name>
<feature type="coiled-coil region" evidence="1">
    <location>
        <begin position="24"/>
        <end position="52"/>
    </location>
</feature>
<feature type="transmembrane region" description="Helical" evidence="3">
    <location>
        <begin position="172"/>
        <end position="192"/>
    </location>
</feature>
<reference evidence="5" key="1">
    <citation type="submission" date="2016-09" db="EMBL/GenBank/DDBJ databases">
        <authorList>
            <person name="Koehorst J."/>
        </authorList>
    </citation>
    <scope>NUCLEOTIDE SEQUENCE [LARGE SCALE GENOMIC DNA]</scope>
</reference>
<sequence>MCSMSKFETSMPQIPSVDKQREALDGMSAHLRDRLEEMQRLQERQARSMKENKVRAEAALRGELPAAKAVPPVAESVQEVVSVVEELPPPAPNPGPPPPSIVSASMTVLPPVKKMPPPAQFAALASKPKTELPPVKAAAPPPAYGAGNGGFVPRPPLAKPDSQEDELKVTPFVAGVTFVIAFFIFFLLIYALSK</sequence>
<evidence type="ECO:0000256" key="1">
    <source>
        <dbReference type="SAM" id="Coils"/>
    </source>
</evidence>